<dbReference type="InterPro" id="IPR023458">
    <property type="entry name" value="Met-tRNA_ligase_1"/>
</dbReference>
<comment type="subunit">
    <text evidence="9">Monomer.</text>
</comment>
<dbReference type="Gene3D" id="1.10.730.10">
    <property type="entry name" value="Isoleucyl-tRNA Synthetase, Domain 1"/>
    <property type="match status" value="1"/>
</dbReference>
<accession>A0ABR9PBJ2</accession>
<proteinExistence type="inferred from homology"/>
<feature type="binding site" evidence="9">
    <location>
        <position position="149"/>
    </location>
    <ligand>
        <name>Zn(2+)</name>
        <dbReference type="ChEBI" id="CHEBI:29105"/>
    </ligand>
</feature>
<feature type="binding site" evidence="9">
    <location>
        <position position="162"/>
    </location>
    <ligand>
        <name>Zn(2+)</name>
        <dbReference type="ChEBI" id="CHEBI:29105"/>
    </ligand>
</feature>
<evidence type="ECO:0000256" key="6">
    <source>
        <dbReference type="ARBA" id="ARBA00022917"/>
    </source>
</evidence>
<dbReference type="Gene3D" id="2.20.28.20">
    <property type="entry name" value="Methionyl-tRNA synthetase, Zn-domain"/>
    <property type="match status" value="1"/>
</dbReference>
<keyword evidence="4 9" id="KW-0547">Nucleotide-binding</keyword>
<keyword evidence="5 9" id="KW-0067">ATP-binding</keyword>
<dbReference type="Gene3D" id="3.40.50.620">
    <property type="entry name" value="HUPs"/>
    <property type="match status" value="1"/>
</dbReference>
<evidence type="ECO:0000259" key="11">
    <source>
        <dbReference type="Pfam" id="PF19303"/>
    </source>
</evidence>
<keyword evidence="9" id="KW-0963">Cytoplasm</keyword>
<dbReference type="InterPro" id="IPR033911">
    <property type="entry name" value="MetRS_core"/>
</dbReference>
<feature type="domain" description="Methionyl/Leucyl tRNA synthetase" evidence="10">
    <location>
        <begin position="8"/>
        <end position="414"/>
    </location>
</feature>
<gene>
    <name evidence="9" type="primary">metG</name>
    <name evidence="12" type="ORF">IDM40_21250</name>
</gene>
<keyword evidence="9" id="KW-0862">Zinc</keyword>
<keyword evidence="9" id="KW-0479">Metal-binding</keyword>
<protein>
    <recommendedName>
        <fullName evidence="9">Methionine--tRNA ligase</fullName>
        <ecNumber evidence="9">6.1.1.10</ecNumber>
    </recommendedName>
    <alternativeName>
        <fullName evidence="9">Methionyl-tRNA synthetase</fullName>
        <shortName evidence="9">MetRS</shortName>
    </alternativeName>
</protein>
<dbReference type="Pfam" id="PF19303">
    <property type="entry name" value="Anticodon_3"/>
    <property type="match status" value="1"/>
</dbReference>
<feature type="binding site" evidence="9">
    <location>
        <position position="159"/>
    </location>
    <ligand>
        <name>Zn(2+)</name>
        <dbReference type="ChEBI" id="CHEBI:29105"/>
    </ligand>
</feature>
<comment type="cofactor">
    <cofactor evidence="9">
        <name>Zn(2+)</name>
        <dbReference type="ChEBI" id="CHEBI:29105"/>
    </cofactor>
    <text evidence="9">Binds 1 zinc ion per subunit.</text>
</comment>
<evidence type="ECO:0000256" key="7">
    <source>
        <dbReference type="ARBA" id="ARBA00023146"/>
    </source>
</evidence>
<evidence type="ECO:0000256" key="8">
    <source>
        <dbReference type="ARBA" id="ARBA00047364"/>
    </source>
</evidence>
<keyword evidence="7 9" id="KW-0030">Aminoacyl-tRNA synthetase</keyword>
<keyword evidence="13" id="KW-1185">Reference proteome</keyword>
<dbReference type="CDD" id="cd07957">
    <property type="entry name" value="Anticodon_Ia_Met"/>
    <property type="match status" value="1"/>
</dbReference>
<dbReference type="InterPro" id="IPR015413">
    <property type="entry name" value="Methionyl/Leucyl_tRNA_Synth"/>
</dbReference>
<evidence type="ECO:0000256" key="4">
    <source>
        <dbReference type="ARBA" id="ARBA00022741"/>
    </source>
</evidence>
<evidence type="ECO:0000256" key="9">
    <source>
        <dbReference type="HAMAP-Rule" id="MF_00098"/>
    </source>
</evidence>
<evidence type="ECO:0000313" key="13">
    <source>
        <dbReference type="Proteomes" id="UP000806528"/>
    </source>
</evidence>
<evidence type="ECO:0000313" key="12">
    <source>
        <dbReference type="EMBL" id="MBE3001199.1"/>
    </source>
</evidence>
<evidence type="ECO:0000256" key="1">
    <source>
        <dbReference type="ARBA" id="ARBA00003314"/>
    </source>
</evidence>
<dbReference type="InterPro" id="IPR014758">
    <property type="entry name" value="Met-tRNA_synth"/>
</dbReference>
<dbReference type="PANTHER" id="PTHR45765">
    <property type="entry name" value="METHIONINE--TRNA LIGASE"/>
    <property type="match status" value="1"/>
</dbReference>
<feature type="domain" description="Methionyl-tRNA synthetase anticodon-binding" evidence="11">
    <location>
        <begin position="425"/>
        <end position="531"/>
    </location>
</feature>
<sequence>MSSKRHILTAVAWPYANGPRHIGHVSGFGVPSDVFSRFQRMSGNHVLMVSGTDEHGTPIQVLADQEGVTPRELADRYNQVIAEDLVGLGLSYDLFTRTTTGNHYAVVQQLFTALHDNGYVFTHTTKGAVSPSTGRTLPDRYIEGTCPICGYDGARGDQCDNCGNQLDPIDLIGPRSRINGETPEFIDTEHFMLDLPAFADVLGRWLEGKDGAWRPNVLKFSMNLLEDLQPRAVTRDLNWGVPIPLEGWDENPNKRLYVWFDAVIGYLSASIEWAKRTGDPEAWRLWWQGDDAESFYFMGKDNIVFHSVIWPAILLGASGRGDRGGEPGPLGELDVPSEVVSSEFLTMEGQKFSSSRRVVIYVRDFLQRYSADALRYYIMAAGPETQDTDFTWSEFVRRNNDELVAAWGNLVNRSISMAAKNIGHVPEAGELTEEDEKVLAASRAAFDAVGARLERSQFKAALQEAMRTVAEANKYISDQTPWALKKTDPERMASVLHVALQLVKDANTLLTPFLPESANKVHAMLGGEGQWSGMPRLETGHDTIGGSEEAVDYTVITGDYAADVARWSSEPITPGTPLERPKPLFAKLDQSVVDEELARLRGEID</sequence>
<feature type="short sequence motif" description="'HIGH' region" evidence="9">
    <location>
        <begin position="14"/>
        <end position="24"/>
    </location>
</feature>
<keyword evidence="6 9" id="KW-0648">Protein biosynthesis</keyword>
<comment type="subcellular location">
    <subcellularLocation>
        <location evidence="9">Cytoplasm</location>
    </subcellularLocation>
</comment>
<dbReference type="InterPro" id="IPR041872">
    <property type="entry name" value="Anticodon_Met"/>
</dbReference>
<dbReference type="SUPFAM" id="SSF52374">
    <property type="entry name" value="Nucleotidylyl transferase"/>
    <property type="match status" value="1"/>
</dbReference>
<comment type="function">
    <text evidence="1 9">Is required not only for elongation of protein synthesis but also for the initiation of all mRNA translation through initiator tRNA(fMet) aminoacylation.</text>
</comment>
<evidence type="ECO:0000256" key="5">
    <source>
        <dbReference type="ARBA" id="ARBA00022840"/>
    </source>
</evidence>
<dbReference type="InterPro" id="IPR029038">
    <property type="entry name" value="MetRS_Zn"/>
</dbReference>
<evidence type="ECO:0000259" key="10">
    <source>
        <dbReference type="Pfam" id="PF09334"/>
    </source>
</evidence>
<dbReference type="NCBIfam" id="TIGR00398">
    <property type="entry name" value="metG"/>
    <property type="match status" value="1"/>
</dbReference>
<comment type="caution">
    <text evidence="12">The sequence shown here is derived from an EMBL/GenBank/DDBJ whole genome shotgun (WGS) entry which is preliminary data.</text>
</comment>
<dbReference type="CDD" id="cd00814">
    <property type="entry name" value="MetRS_core"/>
    <property type="match status" value="1"/>
</dbReference>
<dbReference type="SUPFAM" id="SSF47323">
    <property type="entry name" value="Anticodon-binding domain of a subclass of class I aminoacyl-tRNA synthetases"/>
    <property type="match status" value="1"/>
</dbReference>
<feature type="short sequence motif" description="'KMSKS' region" evidence="9">
    <location>
        <begin position="351"/>
        <end position="355"/>
    </location>
</feature>
<dbReference type="SUPFAM" id="SSF57770">
    <property type="entry name" value="Methionyl-tRNA synthetase (MetRS), Zn-domain"/>
    <property type="match status" value="1"/>
</dbReference>
<dbReference type="EMBL" id="JADBGI010000021">
    <property type="protein sequence ID" value="MBE3001199.1"/>
    <property type="molecule type" value="Genomic_DNA"/>
</dbReference>
<dbReference type="EC" id="6.1.1.10" evidence="9"/>
<dbReference type="GO" id="GO:0004825">
    <property type="term" value="F:methionine-tRNA ligase activity"/>
    <property type="evidence" value="ECO:0007669"/>
    <property type="project" value="UniProtKB-EC"/>
</dbReference>
<dbReference type="PRINTS" id="PR01041">
    <property type="entry name" value="TRNASYNTHMET"/>
</dbReference>
<dbReference type="HAMAP" id="MF_00098">
    <property type="entry name" value="Met_tRNA_synth_type1"/>
    <property type="match status" value="1"/>
</dbReference>
<dbReference type="Pfam" id="PF09334">
    <property type="entry name" value="tRNA-synt_1g"/>
    <property type="match status" value="1"/>
</dbReference>
<dbReference type="InterPro" id="IPR014729">
    <property type="entry name" value="Rossmann-like_a/b/a_fold"/>
</dbReference>
<reference evidence="12 13" key="1">
    <citation type="submission" date="2020-09" db="EMBL/GenBank/DDBJ databases">
        <title>Diversity and distribution of actinomycetes associated with coral in the coast of Hainan.</title>
        <authorList>
            <person name="Li F."/>
        </authorList>
    </citation>
    <scope>NUCLEOTIDE SEQUENCE [LARGE SCALE GENOMIC DNA]</scope>
    <source>
        <strain evidence="12 13">HNM0947</strain>
    </source>
</reference>
<dbReference type="RefSeq" id="WP_193123791.1">
    <property type="nucleotide sequence ID" value="NZ_JADBGI010000021.1"/>
</dbReference>
<dbReference type="PANTHER" id="PTHR45765:SF1">
    <property type="entry name" value="METHIONINE--TRNA LIGASE, CYTOPLASMIC"/>
    <property type="match status" value="1"/>
</dbReference>
<dbReference type="Proteomes" id="UP000806528">
    <property type="component" value="Unassembled WGS sequence"/>
</dbReference>
<dbReference type="InterPro" id="IPR009080">
    <property type="entry name" value="tRNAsynth_Ia_anticodon-bd"/>
</dbReference>
<organism evidence="12 13">
    <name type="scientific">Nocardiopsis coralli</name>
    <dbReference type="NCBI Taxonomy" id="2772213"/>
    <lineage>
        <taxon>Bacteria</taxon>
        <taxon>Bacillati</taxon>
        <taxon>Actinomycetota</taxon>
        <taxon>Actinomycetes</taxon>
        <taxon>Streptosporangiales</taxon>
        <taxon>Nocardiopsidaceae</taxon>
        <taxon>Nocardiopsis</taxon>
    </lineage>
</organism>
<feature type="binding site" evidence="9">
    <location>
        <position position="354"/>
    </location>
    <ligand>
        <name>ATP</name>
        <dbReference type="ChEBI" id="CHEBI:30616"/>
    </ligand>
</feature>
<keyword evidence="3 9" id="KW-0436">Ligase</keyword>
<feature type="binding site" evidence="9">
    <location>
        <position position="146"/>
    </location>
    <ligand>
        <name>Zn(2+)</name>
        <dbReference type="ChEBI" id="CHEBI:29105"/>
    </ligand>
</feature>
<comment type="similarity">
    <text evidence="2 9">Belongs to the class-I aminoacyl-tRNA synthetase family. MetG type 1 subfamily.</text>
</comment>
<evidence type="ECO:0000256" key="2">
    <source>
        <dbReference type="ARBA" id="ARBA00008258"/>
    </source>
</evidence>
<name>A0ABR9PBJ2_9ACTN</name>
<comment type="catalytic activity">
    <reaction evidence="8 9">
        <text>tRNA(Met) + L-methionine + ATP = L-methionyl-tRNA(Met) + AMP + diphosphate</text>
        <dbReference type="Rhea" id="RHEA:13481"/>
        <dbReference type="Rhea" id="RHEA-COMP:9667"/>
        <dbReference type="Rhea" id="RHEA-COMP:9698"/>
        <dbReference type="ChEBI" id="CHEBI:30616"/>
        <dbReference type="ChEBI" id="CHEBI:33019"/>
        <dbReference type="ChEBI" id="CHEBI:57844"/>
        <dbReference type="ChEBI" id="CHEBI:78442"/>
        <dbReference type="ChEBI" id="CHEBI:78530"/>
        <dbReference type="ChEBI" id="CHEBI:456215"/>
        <dbReference type="EC" id="6.1.1.10"/>
    </reaction>
</comment>
<evidence type="ECO:0000256" key="3">
    <source>
        <dbReference type="ARBA" id="ARBA00022598"/>
    </source>
</evidence>